<feature type="domain" description="N-acetyltransferase" evidence="1">
    <location>
        <begin position="9"/>
        <end position="178"/>
    </location>
</feature>
<name>A0A0W0U975_9GAMM</name>
<dbReference type="PROSITE" id="PS51186">
    <property type="entry name" value="GNAT"/>
    <property type="match status" value="1"/>
</dbReference>
<dbReference type="PANTHER" id="PTHR43792:SF1">
    <property type="entry name" value="N-ACETYLTRANSFERASE DOMAIN-CONTAINING PROTEIN"/>
    <property type="match status" value="1"/>
</dbReference>
<dbReference type="Gene3D" id="3.40.630.30">
    <property type="match status" value="1"/>
</dbReference>
<dbReference type="OrthoDB" id="9801656at2"/>
<accession>A0A0W0U975</accession>
<evidence type="ECO:0000313" key="3">
    <source>
        <dbReference type="EMBL" id="SPX62858.1"/>
    </source>
</evidence>
<dbReference type="Proteomes" id="UP000251942">
    <property type="component" value="Unassembled WGS sequence"/>
</dbReference>
<dbReference type="EMBL" id="LNYB01000008">
    <property type="protein sequence ID" value="KTD04346.1"/>
    <property type="molecule type" value="Genomic_DNA"/>
</dbReference>
<dbReference type="GO" id="GO:0016747">
    <property type="term" value="F:acyltransferase activity, transferring groups other than amino-acyl groups"/>
    <property type="evidence" value="ECO:0007669"/>
    <property type="project" value="InterPro"/>
</dbReference>
<reference evidence="3 5" key="2">
    <citation type="submission" date="2018-06" db="EMBL/GenBank/DDBJ databases">
        <authorList>
            <consortium name="Pathogen Informatics"/>
            <person name="Doyle S."/>
        </authorList>
    </citation>
    <scope>NUCLEOTIDE SEQUENCE [LARGE SCALE GENOMIC DNA]</scope>
    <source>
        <strain evidence="3 5">NCTC12022</strain>
    </source>
</reference>
<evidence type="ECO:0000259" key="1">
    <source>
        <dbReference type="PROSITE" id="PS51186"/>
    </source>
</evidence>
<protein>
    <submittedName>
        <fullName evidence="2">Acetyltransferase</fullName>
    </submittedName>
</protein>
<dbReference type="InterPro" id="IPR016181">
    <property type="entry name" value="Acyl_CoA_acyltransferase"/>
</dbReference>
<dbReference type="InterPro" id="IPR000182">
    <property type="entry name" value="GNAT_dom"/>
</dbReference>
<gene>
    <name evidence="2" type="ORF">Lfee_0173</name>
    <name evidence="3" type="ORF">NCTC12022_03627</name>
</gene>
<evidence type="ECO:0000313" key="5">
    <source>
        <dbReference type="Proteomes" id="UP000251942"/>
    </source>
</evidence>
<dbReference type="Pfam" id="PF13302">
    <property type="entry name" value="Acetyltransf_3"/>
    <property type="match status" value="1"/>
</dbReference>
<dbReference type="PANTHER" id="PTHR43792">
    <property type="entry name" value="GNAT FAMILY, PUTATIVE (AFU_ORTHOLOGUE AFUA_3G00765)-RELATED-RELATED"/>
    <property type="match status" value="1"/>
</dbReference>
<evidence type="ECO:0000313" key="4">
    <source>
        <dbReference type="Proteomes" id="UP000054698"/>
    </source>
</evidence>
<keyword evidence="2" id="KW-0808">Transferase</keyword>
<dbReference type="Proteomes" id="UP000054698">
    <property type="component" value="Unassembled WGS sequence"/>
</dbReference>
<dbReference type="SUPFAM" id="SSF55729">
    <property type="entry name" value="Acyl-CoA N-acyltransferases (Nat)"/>
    <property type="match status" value="1"/>
</dbReference>
<dbReference type="AlphaFoldDB" id="A0A0W0U975"/>
<organism evidence="2 4">
    <name type="scientific">Legionella feeleii</name>
    <dbReference type="NCBI Taxonomy" id="453"/>
    <lineage>
        <taxon>Bacteria</taxon>
        <taxon>Pseudomonadati</taxon>
        <taxon>Pseudomonadota</taxon>
        <taxon>Gammaproteobacteria</taxon>
        <taxon>Legionellales</taxon>
        <taxon>Legionellaceae</taxon>
        <taxon>Legionella</taxon>
    </lineage>
</organism>
<reference evidence="2 4" key="1">
    <citation type="submission" date="2015-11" db="EMBL/GenBank/DDBJ databases">
        <title>Genomic analysis of 38 Legionella species identifies large and diverse effector repertoires.</title>
        <authorList>
            <person name="Burstein D."/>
            <person name="Amaro F."/>
            <person name="Zusman T."/>
            <person name="Lifshitz Z."/>
            <person name="Cohen O."/>
            <person name="Gilbert J.A."/>
            <person name="Pupko T."/>
            <person name="Shuman H.A."/>
            <person name="Segal G."/>
        </authorList>
    </citation>
    <scope>NUCLEOTIDE SEQUENCE [LARGE SCALE GENOMIC DNA]</scope>
    <source>
        <strain evidence="2 4">WO-44C</strain>
    </source>
</reference>
<keyword evidence="4" id="KW-1185">Reference proteome</keyword>
<proteinExistence type="predicted"/>
<dbReference type="STRING" id="453.Lfee_0173"/>
<dbReference type="PATRIC" id="fig|453.4.peg.193"/>
<dbReference type="RefSeq" id="WP_058443389.1">
    <property type="nucleotide sequence ID" value="NZ_CAAAHT010000013.1"/>
</dbReference>
<dbReference type="InterPro" id="IPR051531">
    <property type="entry name" value="N-acetyltransferase"/>
</dbReference>
<dbReference type="EMBL" id="UASS01000040">
    <property type="protein sequence ID" value="SPX62858.1"/>
    <property type="molecule type" value="Genomic_DNA"/>
</dbReference>
<evidence type="ECO:0000313" key="2">
    <source>
        <dbReference type="EMBL" id="KTD04346.1"/>
    </source>
</evidence>
<sequence length="192" mass="21994">MQIVSTERILLRTWQESDLLPFTKMNADEEVMRYFPNTLTPEETAALVECIETHIGLYGFGLWAAELKETNAFIGFIGLSIPTFSAPFTPCVEIGWRLARPYWRQGLATEGAKAVLAYGFGHFKLDEIVSFTTIHNQRSRRVMEKIGLIHHPEDDFIHPNLALDHALSQHVLYRLSYKRWQQCVTKDNVGQG</sequence>